<gene>
    <name evidence="2" type="ORF">GCM10008932_13520</name>
</gene>
<dbReference type="RefSeq" id="WP_343754998.1">
    <property type="nucleotide sequence ID" value="NZ_BAAACW010000080.1"/>
</dbReference>
<proteinExistence type="predicted"/>
<comment type="caution">
    <text evidence="2">The sequence shown here is derived from an EMBL/GenBank/DDBJ whole genome shotgun (WGS) entry which is preliminary data.</text>
</comment>
<evidence type="ECO:0008006" key="4">
    <source>
        <dbReference type="Google" id="ProtNLM"/>
    </source>
</evidence>
<reference evidence="2 3" key="1">
    <citation type="journal article" date="2019" name="Int. J. Syst. Evol. Microbiol.">
        <title>The Global Catalogue of Microorganisms (GCM) 10K type strain sequencing project: providing services to taxonomists for standard genome sequencing and annotation.</title>
        <authorList>
            <consortium name="The Broad Institute Genomics Platform"/>
            <consortium name="The Broad Institute Genome Sequencing Center for Infectious Disease"/>
            <person name="Wu L."/>
            <person name="Ma J."/>
        </authorList>
    </citation>
    <scope>NUCLEOTIDE SEQUENCE [LARGE SCALE GENOMIC DNA]</scope>
    <source>
        <strain evidence="2 3">JCM 12662</strain>
    </source>
</reference>
<keyword evidence="3" id="KW-1185">Reference proteome</keyword>
<dbReference type="EMBL" id="BAAACW010000080">
    <property type="protein sequence ID" value="GAA0362176.1"/>
    <property type="molecule type" value="Genomic_DNA"/>
</dbReference>
<feature type="coiled-coil region" evidence="1">
    <location>
        <begin position="49"/>
        <end position="98"/>
    </location>
</feature>
<dbReference type="Proteomes" id="UP001501166">
    <property type="component" value="Unassembled WGS sequence"/>
</dbReference>
<sequence>MTESLQQQKKRLMEAILERLSQWEKTSEDALETLYLNEEDIKAIKAIDKKLSEDELALFQSENQELLDKVITKQDEFLKELRQQSKQLSTQMKQMNQQKNVVHSYMDKQSSLFIDRDM</sequence>
<name>A0ABN0XEM5_9LACT</name>
<evidence type="ECO:0000313" key="2">
    <source>
        <dbReference type="EMBL" id="GAA0362176.1"/>
    </source>
</evidence>
<evidence type="ECO:0000256" key="1">
    <source>
        <dbReference type="SAM" id="Coils"/>
    </source>
</evidence>
<organism evidence="2 3">
    <name type="scientific">Alkalibacterium iburiense</name>
    <dbReference type="NCBI Taxonomy" id="290589"/>
    <lineage>
        <taxon>Bacteria</taxon>
        <taxon>Bacillati</taxon>
        <taxon>Bacillota</taxon>
        <taxon>Bacilli</taxon>
        <taxon>Lactobacillales</taxon>
        <taxon>Carnobacteriaceae</taxon>
        <taxon>Alkalibacterium</taxon>
    </lineage>
</organism>
<protein>
    <recommendedName>
        <fullName evidence="4">Flagellar protein FliT</fullName>
    </recommendedName>
</protein>
<accession>A0ABN0XEM5</accession>
<keyword evidence="1" id="KW-0175">Coiled coil</keyword>
<evidence type="ECO:0000313" key="3">
    <source>
        <dbReference type="Proteomes" id="UP001501166"/>
    </source>
</evidence>